<evidence type="ECO:0000256" key="2">
    <source>
        <dbReference type="ARBA" id="ARBA00022763"/>
    </source>
</evidence>
<accession>A0A934R559</accession>
<comment type="similarity">
    <text evidence="1">Belongs to the DNA polymerase type-Y family.</text>
</comment>
<dbReference type="SUPFAM" id="SSF56672">
    <property type="entry name" value="DNA/RNA polymerases"/>
    <property type="match status" value="1"/>
</dbReference>
<dbReference type="AlphaFoldDB" id="A0A934R559"/>
<proteinExistence type="inferred from homology"/>
<dbReference type="InterPro" id="IPR050356">
    <property type="entry name" value="SulA_CellDiv_inhibitor"/>
</dbReference>
<evidence type="ECO:0000256" key="1">
    <source>
        <dbReference type="ARBA" id="ARBA00010945"/>
    </source>
</evidence>
<dbReference type="InterPro" id="IPR043502">
    <property type="entry name" value="DNA/RNA_pol_sf"/>
</dbReference>
<dbReference type="GO" id="GO:0006281">
    <property type="term" value="P:DNA repair"/>
    <property type="evidence" value="ECO:0007669"/>
    <property type="project" value="InterPro"/>
</dbReference>
<evidence type="ECO:0000313" key="5">
    <source>
        <dbReference type="Proteomes" id="UP000600139"/>
    </source>
</evidence>
<dbReference type="PROSITE" id="PS50173">
    <property type="entry name" value="UMUC"/>
    <property type="match status" value="1"/>
</dbReference>
<dbReference type="InterPro" id="IPR043128">
    <property type="entry name" value="Rev_trsase/Diguanyl_cyclase"/>
</dbReference>
<protein>
    <recommendedName>
        <fullName evidence="3">UmuC domain-containing protein</fullName>
    </recommendedName>
</protein>
<dbReference type="PANTHER" id="PTHR35369:SF2">
    <property type="entry name" value="BLR3025 PROTEIN"/>
    <property type="match status" value="1"/>
</dbReference>
<evidence type="ECO:0000313" key="4">
    <source>
        <dbReference type="EMBL" id="MBK1817361.1"/>
    </source>
</evidence>
<dbReference type="Gene3D" id="3.30.70.270">
    <property type="match status" value="1"/>
</dbReference>
<name>A0A934R559_9BACT</name>
<dbReference type="Pfam" id="PF00817">
    <property type="entry name" value="IMS"/>
    <property type="match status" value="1"/>
</dbReference>
<dbReference type="RefSeq" id="WP_200352305.1">
    <property type="nucleotide sequence ID" value="NZ_BAABHZ010000001.1"/>
</dbReference>
<sequence>MNLLARDTGIQVGWPLNRALIRCPDLVVIPRDPAAECALRDELIELGESLGPDLEATANDTVTIDLSTRRAPLGDGLACLEVAGAGIWHACAATADLAHLAARHEATQGRTIGPADLAALPLEILGSLTGDKKAMAVLELWGIRRLGDLMAFPRQALAERLGTETGQWHDMLHGKSSRLLRIHRPPESFAQEFDCDDSITSLEPLVFALKRMLHTLAGRLASRHLAASLLRLRLNLETGEALERQVRLPEPQSQVEGMLSPLQMWLESLRLTAPVGSMHLDVEATFGASAQREWFGRQMPQPERFTETLAKLDALLGAGRVGIPDRGKSFAADCFRMLPALDSGRTVSRETTRTECPVPLHRFRPPRKIAVAHEMRDRKPWPLAVLNGPHPGEIIDRRGPFPVSGEWWRPDESWQRLEWDIQLASRHLLRLVFQSPDEWELHGIYR</sequence>
<organism evidence="4 5">
    <name type="scientific">Luteolibacter yonseiensis</name>
    <dbReference type="NCBI Taxonomy" id="1144680"/>
    <lineage>
        <taxon>Bacteria</taxon>
        <taxon>Pseudomonadati</taxon>
        <taxon>Verrucomicrobiota</taxon>
        <taxon>Verrucomicrobiia</taxon>
        <taxon>Verrucomicrobiales</taxon>
        <taxon>Verrucomicrobiaceae</taxon>
        <taxon>Luteolibacter</taxon>
    </lineage>
</organism>
<dbReference type="PANTHER" id="PTHR35369">
    <property type="entry name" value="BLR3025 PROTEIN-RELATED"/>
    <property type="match status" value="1"/>
</dbReference>
<evidence type="ECO:0000259" key="3">
    <source>
        <dbReference type="PROSITE" id="PS50173"/>
    </source>
</evidence>
<feature type="domain" description="UmuC" evidence="3">
    <location>
        <begin position="1"/>
        <end position="67"/>
    </location>
</feature>
<gene>
    <name evidence="4" type="ORF">JIN84_17200</name>
</gene>
<reference evidence="4" key="1">
    <citation type="submission" date="2021-01" db="EMBL/GenBank/DDBJ databases">
        <title>Modified the classification status of verrucomicrobia.</title>
        <authorList>
            <person name="Feng X."/>
        </authorList>
    </citation>
    <scope>NUCLEOTIDE SEQUENCE</scope>
    <source>
        <strain evidence="4">JCM 18052</strain>
    </source>
</reference>
<dbReference type="Proteomes" id="UP000600139">
    <property type="component" value="Unassembled WGS sequence"/>
</dbReference>
<keyword evidence="5" id="KW-1185">Reference proteome</keyword>
<keyword evidence="2" id="KW-0227">DNA damage</keyword>
<comment type="caution">
    <text evidence="4">The sequence shown here is derived from an EMBL/GenBank/DDBJ whole genome shotgun (WGS) entry which is preliminary data.</text>
</comment>
<dbReference type="EMBL" id="JAENIK010000012">
    <property type="protein sequence ID" value="MBK1817361.1"/>
    <property type="molecule type" value="Genomic_DNA"/>
</dbReference>
<dbReference type="InterPro" id="IPR001126">
    <property type="entry name" value="UmuC"/>
</dbReference>
<dbReference type="Gene3D" id="3.40.1170.60">
    <property type="match status" value="1"/>
</dbReference>